<protein>
    <submittedName>
        <fullName evidence="1">Uncharacterized protein</fullName>
    </submittedName>
</protein>
<keyword evidence="2" id="KW-1185">Reference proteome</keyword>
<name>A0ABP1ALB8_9BRYO</name>
<accession>A0ABP1ALB8</accession>
<dbReference type="EMBL" id="OZ023714">
    <property type="protein sequence ID" value="CAK9863207.1"/>
    <property type="molecule type" value="Genomic_DNA"/>
</dbReference>
<dbReference type="Proteomes" id="UP001497522">
    <property type="component" value="Chromosome 13"/>
</dbReference>
<gene>
    <name evidence="1" type="ORF">CSSPJE1EN2_LOCUS6202</name>
</gene>
<sequence length="173" mass="18921">MTSVAEDAAMKTSCKDRKTRCNMKLSDIPESHVHTVAGPALTEHSSSKFMATADAEQEISKADPTLEDQLCGKSTRDSGAIHNNKPDGSHIKRGVSSLKMPVRWVRDKYIGCLQGVDATTSDMNLNVLAAPSYNTTMPISSTQFVVKIFSIALGLSYDSCYPITGWFLVMRRT</sequence>
<evidence type="ECO:0000313" key="2">
    <source>
        <dbReference type="Proteomes" id="UP001497522"/>
    </source>
</evidence>
<reference evidence="1" key="1">
    <citation type="submission" date="2024-03" db="EMBL/GenBank/DDBJ databases">
        <authorList>
            <consortium name="ELIXIR-Norway"/>
            <consortium name="Elixir Norway"/>
        </authorList>
    </citation>
    <scope>NUCLEOTIDE SEQUENCE</scope>
</reference>
<evidence type="ECO:0000313" key="1">
    <source>
        <dbReference type="EMBL" id="CAK9863207.1"/>
    </source>
</evidence>
<proteinExistence type="predicted"/>
<organism evidence="1 2">
    <name type="scientific">Sphagnum jensenii</name>
    <dbReference type="NCBI Taxonomy" id="128206"/>
    <lineage>
        <taxon>Eukaryota</taxon>
        <taxon>Viridiplantae</taxon>
        <taxon>Streptophyta</taxon>
        <taxon>Embryophyta</taxon>
        <taxon>Bryophyta</taxon>
        <taxon>Sphagnophytina</taxon>
        <taxon>Sphagnopsida</taxon>
        <taxon>Sphagnales</taxon>
        <taxon>Sphagnaceae</taxon>
        <taxon>Sphagnum</taxon>
    </lineage>
</organism>